<keyword evidence="3" id="KW-0732">Signal</keyword>
<name>A0ABS5CY33_9MOLU</name>
<dbReference type="EMBL" id="JACAOD020000005">
    <property type="protein sequence ID" value="MBP5835888.1"/>
    <property type="molecule type" value="Genomic_DNA"/>
</dbReference>
<dbReference type="PANTHER" id="PTHR30290:SF9">
    <property type="entry name" value="OLIGOPEPTIDE-BINDING PROTEIN APPA"/>
    <property type="match status" value="1"/>
</dbReference>
<evidence type="ECO:0000259" key="4">
    <source>
        <dbReference type="Pfam" id="PF00496"/>
    </source>
</evidence>
<accession>A0ABS5CY33</accession>
<gene>
    <name evidence="5" type="ORF">CHTY_001445</name>
</gene>
<keyword evidence="2" id="KW-0813">Transport</keyword>
<dbReference type="Proteomes" id="UP001195571">
    <property type="component" value="Unassembled WGS sequence"/>
</dbReference>
<dbReference type="Pfam" id="PF00496">
    <property type="entry name" value="SBP_bac_5"/>
    <property type="match status" value="1"/>
</dbReference>
<evidence type="ECO:0000313" key="5">
    <source>
        <dbReference type="EMBL" id="MBP5835888.1"/>
    </source>
</evidence>
<dbReference type="PANTHER" id="PTHR30290">
    <property type="entry name" value="PERIPLASMIC BINDING COMPONENT OF ABC TRANSPORTER"/>
    <property type="match status" value="1"/>
</dbReference>
<evidence type="ECO:0000256" key="2">
    <source>
        <dbReference type="ARBA" id="ARBA00022448"/>
    </source>
</evidence>
<comment type="similarity">
    <text evidence="1">Belongs to the bacterial solute-binding protein 5 family.</text>
</comment>
<dbReference type="InterPro" id="IPR039424">
    <property type="entry name" value="SBP_5"/>
</dbReference>
<dbReference type="RefSeq" id="WP_203552151.1">
    <property type="nucleotide sequence ID" value="NZ_JACAOD020000005.1"/>
</dbReference>
<dbReference type="InterPro" id="IPR000914">
    <property type="entry name" value="SBP_5_dom"/>
</dbReference>
<keyword evidence="6" id="KW-1185">Reference proteome</keyword>
<feature type="domain" description="Solute-binding protein family 5" evidence="4">
    <location>
        <begin position="156"/>
        <end position="463"/>
    </location>
</feature>
<comment type="caution">
    <text evidence="5">The sequence shown here is derived from an EMBL/GenBank/DDBJ whole genome shotgun (WGS) entry which is preliminary data.</text>
</comment>
<sequence>MNKFKNFINKNKKILLISSLSLLLVLTIIAAGWCWWKVKQPTSSISEQNISERQRFKDNLEPVNQELLRIAYPEEIGSLNPLHPQTPPHVNVSKGHLHQSIYKLLTKSFFEEKQDANFLLLLPNLIVSVKDNDNQEYQIKTEADFHNAKNIQSPAFSFKIQDHATFEDKQPINTDVVEYTIEQYLKYYQNNYRNKDFKDRIKSLQHIGIEFPSCSEDNSVINLSQCFEKVSDLEFKIKYPEPKNLLEVMQKINNITLVPKLQFSQSLVGDEIRYGTKQYPFISYGDYKIASGYNPDKCIFVRVDGVNSGNTPVINKNKKPQTIEIITMTQEEQQELLQQHKLSFVIPLVPKEWNMLDKYLDNPGLESFSSNFISLFRIEDDENTDEQSLKKGDALLKDVCFRKALFYGLNRAQIADITKMSPSLSLVSDVAKVSENAPFYNGTQEHRDNVYEFLKEDGIIENDTNHNLDDNNLLISLKDKFLEKAKVLIKQSYEQFINKYYSESNEDSIVPLEIKLRYQSDAVEKEAVDKTIEILENLFSDALGVNKIKIKKIKVGLEPNATEEEVAALMMDPELFNPSNYSGYTNQDKDDPDTILYHFIPYNNQQTIKFNLPQFRQYLETHFGNLSNEQKPDWYPKLMTTGGELEILDLTSKQFSDLLKLDSTTTIQDATSQLNASIKKVHFNAISENGDWEGNATQLIGVLSTSLLKANISQQAKQDVCVEIIKVLEKNRYNQCYSIPLTTIKKFVVFDDVLRDKDNYLNFFHF</sequence>
<dbReference type="SUPFAM" id="SSF53850">
    <property type="entry name" value="Periplasmic binding protein-like II"/>
    <property type="match status" value="1"/>
</dbReference>
<evidence type="ECO:0000313" key="6">
    <source>
        <dbReference type="Proteomes" id="UP001195571"/>
    </source>
</evidence>
<dbReference type="Gene3D" id="3.40.190.10">
    <property type="entry name" value="Periplasmic binding protein-like II"/>
    <property type="match status" value="1"/>
</dbReference>
<evidence type="ECO:0000256" key="1">
    <source>
        <dbReference type="ARBA" id="ARBA00005695"/>
    </source>
</evidence>
<dbReference type="Gene3D" id="3.10.105.10">
    <property type="entry name" value="Dipeptide-binding Protein, Domain 3"/>
    <property type="match status" value="1"/>
</dbReference>
<protein>
    <recommendedName>
        <fullName evidence="4">Solute-binding protein family 5 domain-containing protein</fullName>
    </recommendedName>
</protein>
<evidence type="ECO:0000256" key="3">
    <source>
        <dbReference type="ARBA" id="ARBA00022729"/>
    </source>
</evidence>
<proteinExistence type="inferred from homology"/>
<organism evidence="5 6">
    <name type="scientific">Candidatus Phytoplasma meliae</name>
    <dbReference type="NCBI Taxonomy" id="1848402"/>
    <lineage>
        <taxon>Bacteria</taxon>
        <taxon>Bacillati</taxon>
        <taxon>Mycoplasmatota</taxon>
        <taxon>Mollicutes</taxon>
        <taxon>Acholeplasmatales</taxon>
        <taxon>Acholeplasmataceae</taxon>
        <taxon>Candidatus Phytoplasma</taxon>
        <taxon>16SrXIII (Mexican periwinkle virescence group)</taxon>
    </lineage>
</organism>
<reference evidence="5" key="1">
    <citation type="submission" date="2021-04" db="EMBL/GenBank/DDBJ databases">
        <title>Genomic features of Candidatus Phytoplasma meliae isolate ChTYXIII (1SrXIII-G).</title>
        <authorList>
            <person name="Fernandez F.D."/>
            <person name="Conci L.R."/>
        </authorList>
    </citation>
    <scope>NUCLEOTIDE SEQUENCE [LARGE SCALE GENOMIC DNA]</scope>
    <source>
        <strain evidence="5">ChTYXIII-Mo</strain>
    </source>
</reference>